<dbReference type="PRINTS" id="PR00082">
    <property type="entry name" value="GLFDHDRGNASE"/>
</dbReference>
<keyword evidence="2 4" id="KW-0560">Oxidoreductase</keyword>
<comment type="similarity">
    <text evidence="1 4">Belongs to the Glu/Leu/Phe/Val dehydrogenases family.</text>
</comment>
<gene>
    <name evidence="6" type="ORF">ACFPFM_33325</name>
</gene>
<dbReference type="InterPro" id="IPR006097">
    <property type="entry name" value="Glu/Leu/Phe/Val/Trp_DH_dimer"/>
</dbReference>
<accession>A0ABV9YB84</accession>
<evidence type="ECO:0000313" key="6">
    <source>
        <dbReference type="EMBL" id="MFC5058619.1"/>
    </source>
</evidence>
<dbReference type="SMART" id="SM00839">
    <property type="entry name" value="ELFV_dehydrog"/>
    <property type="match status" value="1"/>
</dbReference>
<dbReference type="PANTHER" id="PTHR42722:SF1">
    <property type="entry name" value="VALINE DEHYDROGENASE"/>
    <property type="match status" value="1"/>
</dbReference>
<dbReference type="EMBL" id="JBHSJB010000033">
    <property type="protein sequence ID" value="MFC5058619.1"/>
    <property type="molecule type" value="Genomic_DNA"/>
</dbReference>
<comment type="caution">
    <text evidence="6">The sequence shown here is derived from an EMBL/GenBank/DDBJ whole genome shotgun (WGS) entry which is preliminary data.</text>
</comment>
<dbReference type="Proteomes" id="UP001595833">
    <property type="component" value="Unassembled WGS sequence"/>
</dbReference>
<dbReference type="Gene3D" id="3.40.50.720">
    <property type="entry name" value="NAD(P)-binding Rossmann-like Domain"/>
    <property type="match status" value="1"/>
</dbReference>
<dbReference type="PROSITE" id="PS00074">
    <property type="entry name" value="GLFV_DEHYDROGENASE"/>
    <property type="match status" value="1"/>
</dbReference>
<keyword evidence="7" id="KW-1185">Reference proteome</keyword>
<evidence type="ECO:0000259" key="5">
    <source>
        <dbReference type="SMART" id="SM00839"/>
    </source>
</evidence>
<dbReference type="PANTHER" id="PTHR42722">
    <property type="entry name" value="LEUCINE DEHYDROGENASE"/>
    <property type="match status" value="1"/>
</dbReference>
<evidence type="ECO:0000256" key="4">
    <source>
        <dbReference type="RuleBase" id="RU004417"/>
    </source>
</evidence>
<evidence type="ECO:0000256" key="1">
    <source>
        <dbReference type="ARBA" id="ARBA00006382"/>
    </source>
</evidence>
<keyword evidence="3" id="KW-0520">NAD</keyword>
<evidence type="ECO:0000256" key="2">
    <source>
        <dbReference type="ARBA" id="ARBA00023002"/>
    </source>
</evidence>
<dbReference type="RefSeq" id="WP_344038846.1">
    <property type="nucleotide sequence ID" value="NZ_BAAAKE010000013.1"/>
</dbReference>
<dbReference type="Pfam" id="PF02812">
    <property type="entry name" value="ELFV_dehydrog_N"/>
    <property type="match status" value="1"/>
</dbReference>
<dbReference type="Gene3D" id="3.40.50.10860">
    <property type="entry name" value="Leucine Dehydrogenase, chain A, domain 1"/>
    <property type="match status" value="1"/>
</dbReference>
<dbReference type="CDD" id="cd01075">
    <property type="entry name" value="NAD_bind_Leu_Phe_Val_DH"/>
    <property type="match status" value="1"/>
</dbReference>
<dbReference type="InterPro" id="IPR036291">
    <property type="entry name" value="NAD(P)-bd_dom_sf"/>
</dbReference>
<organism evidence="6 7">
    <name type="scientific">Saccharothrix xinjiangensis</name>
    <dbReference type="NCBI Taxonomy" id="204798"/>
    <lineage>
        <taxon>Bacteria</taxon>
        <taxon>Bacillati</taxon>
        <taxon>Actinomycetota</taxon>
        <taxon>Actinomycetes</taxon>
        <taxon>Pseudonocardiales</taxon>
        <taxon>Pseudonocardiaceae</taxon>
        <taxon>Saccharothrix</taxon>
    </lineage>
</organism>
<protein>
    <submittedName>
        <fullName evidence="6">Leu/Phe/Val dehydrogenase</fullName>
    </submittedName>
</protein>
<dbReference type="InterPro" id="IPR016211">
    <property type="entry name" value="Glu/Phe/Leu/Val/Trp_DH_bac/arc"/>
</dbReference>
<name>A0ABV9YB84_9PSEU</name>
<proteinExistence type="inferred from homology"/>
<dbReference type="InterPro" id="IPR006095">
    <property type="entry name" value="Glu/Leu/Phe/Val/Trp_DH"/>
</dbReference>
<dbReference type="Pfam" id="PF00208">
    <property type="entry name" value="ELFV_dehydrog"/>
    <property type="match status" value="1"/>
</dbReference>
<dbReference type="InterPro" id="IPR033524">
    <property type="entry name" value="Glu/Leu/Phe/Val_DH_AS"/>
</dbReference>
<dbReference type="InterPro" id="IPR046346">
    <property type="entry name" value="Aminoacid_DH-like_N_sf"/>
</dbReference>
<dbReference type="SUPFAM" id="SSF51735">
    <property type="entry name" value="NAD(P)-binding Rossmann-fold domains"/>
    <property type="match status" value="1"/>
</dbReference>
<reference evidence="7" key="1">
    <citation type="journal article" date="2019" name="Int. J. Syst. Evol. Microbiol.">
        <title>The Global Catalogue of Microorganisms (GCM) 10K type strain sequencing project: providing services to taxonomists for standard genome sequencing and annotation.</title>
        <authorList>
            <consortium name="The Broad Institute Genomics Platform"/>
            <consortium name="The Broad Institute Genome Sequencing Center for Infectious Disease"/>
            <person name="Wu L."/>
            <person name="Ma J."/>
        </authorList>
    </citation>
    <scope>NUCLEOTIDE SEQUENCE [LARGE SCALE GENOMIC DNA]</scope>
    <source>
        <strain evidence="7">KCTC 12848</strain>
    </source>
</reference>
<feature type="domain" description="Glutamate/phenylalanine/leucine/valine/L-tryptophan dehydrogenase C-terminal" evidence="5">
    <location>
        <begin position="152"/>
        <end position="362"/>
    </location>
</feature>
<evidence type="ECO:0000313" key="7">
    <source>
        <dbReference type="Proteomes" id="UP001595833"/>
    </source>
</evidence>
<sequence length="367" mass="37714">MSSFSVSAPTAVLGSAGFEHEQVILCQDRASGLKAVIALHSTALGPALGGTRFRAYGSDEEAIADVLALSRGMSYKNAVAGLDFGGGKAVIIGDPLRVKSEELLLAFGRFVASLGGAYVTGSDLGTTTSDMGVVARVCRWTAGSSREGDGVGETAIHTARGVLNGMKAGAHHRWGTSSLRGRAVGVAGLGKVGRPLVELLVREGATVVVTDVLEEAVARVTRGLREVAVVDDTDTLVRTPGLDVYAPCALGATLNDDVAPVITAEVVCGAANNQLAHPRVERLLADRGVLYLPDYVVNAGGVIQAVGQLRGHSALETSLKVEEIFDTTLAVLTRAASTGVLPGEAADGIAEQRITAAAGRRRSGAKP</sequence>
<evidence type="ECO:0000256" key="3">
    <source>
        <dbReference type="ARBA" id="ARBA00023027"/>
    </source>
</evidence>
<dbReference type="InterPro" id="IPR006096">
    <property type="entry name" value="Glu/Leu/Phe/Val/Trp_DH_C"/>
</dbReference>
<dbReference type="SUPFAM" id="SSF53223">
    <property type="entry name" value="Aminoacid dehydrogenase-like, N-terminal domain"/>
    <property type="match status" value="1"/>
</dbReference>
<dbReference type="PIRSF" id="PIRSF000188">
    <property type="entry name" value="Phe_leu_dh"/>
    <property type="match status" value="1"/>
</dbReference>